<evidence type="ECO:0000259" key="1">
    <source>
        <dbReference type="Pfam" id="PF12728"/>
    </source>
</evidence>
<evidence type="ECO:0000313" key="3">
    <source>
        <dbReference type="Proteomes" id="UP001550853"/>
    </source>
</evidence>
<protein>
    <submittedName>
        <fullName evidence="2">Helix-turn-helix domain-containing protein</fullName>
    </submittedName>
</protein>
<sequence length="63" mass="7410">MAVQFMDVKQTAEFLSVSVQWLYREAPRTGLASYKFGVGRNAKIRFKRSEVEVWVRQQRISKT</sequence>
<organism evidence="2 3">
    <name type="scientific">Streptomyces catenulae</name>
    <dbReference type="NCBI Taxonomy" id="66875"/>
    <lineage>
        <taxon>Bacteria</taxon>
        <taxon>Bacillati</taxon>
        <taxon>Actinomycetota</taxon>
        <taxon>Actinomycetes</taxon>
        <taxon>Kitasatosporales</taxon>
        <taxon>Streptomycetaceae</taxon>
        <taxon>Streptomyces</taxon>
    </lineage>
</organism>
<dbReference type="EMBL" id="JBEZVI010000015">
    <property type="protein sequence ID" value="MEU3712150.1"/>
    <property type="molecule type" value="Genomic_DNA"/>
</dbReference>
<dbReference type="Pfam" id="PF12728">
    <property type="entry name" value="HTH_17"/>
    <property type="match status" value="1"/>
</dbReference>
<accession>A0ABV2Z2E5</accession>
<gene>
    <name evidence="2" type="ORF">AB0E61_18900</name>
</gene>
<comment type="caution">
    <text evidence="2">The sequence shown here is derived from an EMBL/GenBank/DDBJ whole genome shotgun (WGS) entry which is preliminary data.</text>
</comment>
<name>A0ABV2Z2E5_9ACTN</name>
<dbReference type="Proteomes" id="UP001550853">
    <property type="component" value="Unassembled WGS sequence"/>
</dbReference>
<reference evidence="2 3" key="1">
    <citation type="submission" date="2024-06" db="EMBL/GenBank/DDBJ databases">
        <title>The Natural Products Discovery Center: Release of the First 8490 Sequenced Strains for Exploring Actinobacteria Biosynthetic Diversity.</title>
        <authorList>
            <person name="Kalkreuter E."/>
            <person name="Kautsar S.A."/>
            <person name="Yang D."/>
            <person name="Bader C.D."/>
            <person name="Teijaro C.N."/>
            <person name="Fluegel L."/>
            <person name="Davis C.M."/>
            <person name="Simpson J.R."/>
            <person name="Lauterbach L."/>
            <person name="Steele A.D."/>
            <person name="Gui C."/>
            <person name="Meng S."/>
            <person name="Li G."/>
            <person name="Viehrig K."/>
            <person name="Ye F."/>
            <person name="Su P."/>
            <person name="Kiefer A.F."/>
            <person name="Nichols A."/>
            <person name="Cepeda A.J."/>
            <person name="Yan W."/>
            <person name="Fan B."/>
            <person name="Jiang Y."/>
            <person name="Adhikari A."/>
            <person name="Zheng C.-J."/>
            <person name="Schuster L."/>
            <person name="Cowan T.M."/>
            <person name="Smanski M.J."/>
            <person name="Chevrette M.G."/>
            <person name="De Carvalho L.P.S."/>
            <person name="Shen B."/>
        </authorList>
    </citation>
    <scope>NUCLEOTIDE SEQUENCE [LARGE SCALE GENOMIC DNA]</scope>
    <source>
        <strain evidence="2 3">NPDC033039</strain>
    </source>
</reference>
<proteinExistence type="predicted"/>
<dbReference type="InterPro" id="IPR041657">
    <property type="entry name" value="HTH_17"/>
</dbReference>
<keyword evidence="3" id="KW-1185">Reference proteome</keyword>
<dbReference type="RefSeq" id="WP_078654065.1">
    <property type="nucleotide sequence ID" value="NZ_JBEZVI010000015.1"/>
</dbReference>
<feature type="domain" description="Helix-turn-helix" evidence="1">
    <location>
        <begin position="5"/>
        <end position="59"/>
    </location>
</feature>
<evidence type="ECO:0000313" key="2">
    <source>
        <dbReference type="EMBL" id="MEU3712150.1"/>
    </source>
</evidence>